<dbReference type="Pfam" id="PF18075">
    <property type="entry name" value="FtsX_ECD"/>
    <property type="match status" value="1"/>
</dbReference>
<feature type="transmembrane region" description="Helical" evidence="11">
    <location>
        <begin position="289"/>
        <end position="311"/>
    </location>
</feature>
<reference evidence="14 15" key="1">
    <citation type="submission" date="2013-08" db="EMBL/GenBank/DDBJ databases">
        <authorList>
            <person name="Durkin A.S."/>
            <person name="Haft D.R."/>
            <person name="McCorrison J."/>
            <person name="Torralba M."/>
            <person name="Gillis M."/>
            <person name="Haft D.H."/>
            <person name="Methe B."/>
            <person name="Sutton G."/>
            <person name="Nelson K.E."/>
        </authorList>
    </citation>
    <scope>NUCLEOTIDE SEQUENCE [LARGE SCALE GENOMIC DNA]</scope>
    <source>
        <strain evidence="14 15">F0195</strain>
    </source>
</reference>
<keyword evidence="7 11" id="KW-1133">Transmembrane helix</keyword>
<dbReference type="PANTHER" id="PTHR47755">
    <property type="entry name" value="CELL DIVISION PROTEIN FTSX"/>
    <property type="match status" value="1"/>
</dbReference>
<dbReference type="NCBIfam" id="NF038347">
    <property type="entry name" value="FtsX_Gpos"/>
    <property type="match status" value="1"/>
</dbReference>
<evidence type="ECO:0000256" key="1">
    <source>
        <dbReference type="ARBA" id="ARBA00004651"/>
    </source>
</evidence>
<dbReference type="InterPro" id="IPR004513">
    <property type="entry name" value="FtsX"/>
</dbReference>
<dbReference type="eggNOG" id="COG2177">
    <property type="taxonomic scope" value="Bacteria"/>
</dbReference>
<evidence type="ECO:0000259" key="13">
    <source>
        <dbReference type="Pfam" id="PF18075"/>
    </source>
</evidence>
<dbReference type="Gene3D" id="3.30.70.3040">
    <property type="match status" value="1"/>
</dbReference>
<evidence type="ECO:0000256" key="8">
    <source>
        <dbReference type="ARBA" id="ARBA00023136"/>
    </source>
</evidence>
<dbReference type="PIRSF" id="PIRSF003097">
    <property type="entry name" value="FtsX"/>
    <property type="match status" value="1"/>
</dbReference>
<organism evidence="14 15">
    <name type="scientific">Olsenella profusa F0195</name>
    <dbReference type="NCBI Taxonomy" id="1125712"/>
    <lineage>
        <taxon>Bacteria</taxon>
        <taxon>Bacillati</taxon>
        <taxon>Actinomycetota</taxon>
        <taxon>Coriobacteriia</taxon>
        <taxon>Coriobacteriales</taxon>
        <taxon>Atopobiaceae</taxon>
        <taxon>Olsenella</taxon>
    </lineage>
</organism>
<sequence length="317" mass="34536">MTKRGEATATMVFSNFGYSMREAGRHFHRNWSTVLGAIVTIFLSLFVIGLFSLASVILARQVSDVEDQVTIQAFLSDDASQADIDALREKISGWDNVQSVDFKSKDQALESYRQKMGDQTVDGVVSALDGNNPLPASLVISLSNPNQVEGVANQLAEDADFQQIADKADVTQSIQYSRDTVKKLLNLTSFVRVGTVVLVVLLAFIAFVFINNTIRLAISARRREIAIMRLVGASNGFIRGPFLAEGMLEAIIGAVLSIIVLQVGVSVFLPRLQESLSFLSFEIPILTLVGTYVALLVVGLVLGLFGSAIAMRRYLKV</sequence>
<name>U2TWY7_9ACTN</name>
<evidence type="ECO:0000256" key="6">
    <source>
        <dbReference type="ARBA" id="ARBA00022692"/>
    </source>
</evidence>
<dbReference type="InterPro" id="IPR003838">
    <property type="entry name" value="ABC3_permease_C"/>
</dbReference>
<evidence type="ECO:0000256" key="10">
    <source>
        <dbReference type="PIRNR" id="PIRNR003097"/>
    </source>
</evidence>
<dbReference type="PANTHER" id="PTHR47755:SF1">
    <property type="entry name" value="CELL DIVISION PROTEIN FTSX"/>
    <property type="match status" value="1"/>
</dbReference>
<comment type="subcellular location">
    <subcellularLocation>
        <location evidence="1">Cell membrane</location>
        <topology evidence="1">Multi-pass membrane protein</topology>
    </subcellularLocation>
</comment>
<keyword evidence="9 10" id="KW-0131">Cell cycle</keyword>
<protein>
    <recommendedName>
        <fullName evidence="3 10">Cell division protein FtsX</fullName>
    </recommendedName>
</protein>
<dbReference type="PATRIC" id="fig|1125712.3.peg.224"/>
<dbReference type="Proteomes" id="UP000016638">
    <property type="component" value="Unassembled WGS sequence"/>
</dbReference>
<dbReference type="InterPro" id="IPR058204">
    <property type="entry name" value="FtsX_firmicutes-type"/>
</dbReference>
<proteinExistence type="inferred from homology"/>
<keyword evidence="6 11" id="KW-0812">Transmembrane</keyword>
<feature type="transmembrane region" description="Helical" evidence="11">
    <location>
        <begin position="34"/>
        <end position="59"/>
    </location>
</feature>
<keyword evidence="8 10" id="KW-0472">Membrane</keyword>
<feature type="transmembrane region" description="Helical" evidence="11">
    <location>
        <begin position="190"/>
        <end position="214"/>
    </location>
</feature>
<dbReference type="InterPro" id="IPR040690">
    <property type="entry name" value="FtsX_ECD"/>
</dbReference>
<keyword evidence="4 10" id="KW-1003">Cell membrane</keyword>
<evidence type="ECO:0000313" key="15">
    <source>
        <dbReference type="Proteomes" id="UP000016638"/>
    </source>
</evidence>
<comment type="similarity">
    <text evidence="2 10">Belongs to the ABC-4 integral membrane protein family. FtsX subfamily.</text>
</comment>
<evidence type="ECO:0000256" key="5">
    <source>
        <dbReference type="ARBA" id="ARBA00022618"/>
    </source>
</evidence>
<dbReference type="Pfam" id="PF02687">
    <property type="entry name" value="FtsX"/>
    <property type="match status" value="1"/>
</dbReference>
<feature type="transmembrane region" description="Helical" evidence="11">
    <location>
        <begin position="247"/>
        <end position="269"/>
    </location>
</feature>
<dbReference type="EMBL" id="AWEZ01000007">
    <property type="protein sequence ID" value="ERL10558.1"/>
    <property type="molecule type" value="Genomic_DNA"/>
</dbReference>
<feature type="domain" description="ABC3 transporter permease C-terminal" evidence="12">
    <location>
        <begin position="197"/>
        <end position="316"/>
    </location>
</feature>
<evidence type="ECO:0000313" key="14">
    <source>
        <dbReference type="EMBL" id="ERL10558.1"/>
    </source>
</evidence>
<evidence type="ECO:0000259" key="12">
    <source>
        <dbReference type="Pfam" id="PF02687"/>
    </source>
</evidence>
<keyword evidence="15" id="KW-1185">Reference proteome</keyword>
<dbReference type="GO" id="GO:0051301">
    <property type="term" value="P:cell division"/>
    <property type="evidence" value="ECO:0007669"/>
    <property type="project" value="UniProtKB-KW"/>
</dbReference>
<comment type="caution">
    <text evidence="14">The sequence shown here is derived from an EMBL/GenBank/DDBJ whole genome shotgun (WGS) entry which is preliminary data.</text>
</comment>
<keyword evidence="5 10" id="KW-0132">Cell division</keyword>
<evidence type="ECO:0000256" key="2">
    <source>
        <dbReference type="ARBA" id="ARBA00007379"/>
    </source>
</evidence>
<accession>U2TWY7</accession>
<evidence type="ECO:0000256" key="3">
    <source>
        <dbReference type="ARBA" id="ARBA00021907"/>
    </source>
</evidence>
<dbReference type="STRING" id="1125712.HMPREF1316_2422"/>
<evidence type="ECO:0000256" key="4">
    <source>
        <dbReference type="ARBA" id="ARBA00022475"/>
    </source>
</evidence>
<evidence type="ECO:0000256" key="11">
    <source>
        <dbReference type="SAM" id="Phobius"/>
    </source>
</evidence>
<evidence type="ECO:0000256" key="7">
    <source>
        <dbReference type="ARBA" id="ARBA00022989"/>
    </source>
</evidence>
<dbReference type="AlphaFoldDB" id="U2TWY7"/>
<gene>
    <name evidence="14" type="ORF">HMPREF1316_2422</name>
</gene>
<dbReference type="GO" id="GO:0005886">
    <property type="term" value="C:plasma membrane"/>
    <property type="evidence" value="ECO:0007669"/>
    <property type="project" value="UniProtKB-SubCell"/>
</dbReference>
<feature type="domain" description="FtsX extracellular" evidence="13">
    <location>
        <begin position="69"/>
        <end position="157"/>
    </location>
</feature>
<evidence type="ECO:0000256" key="9">
    <source>
        <dbReference type="ARBA" id="ARBA00023306"/>
    </source>
</evidence>